<evidence type="ECO:0000313" key="3">
    <source>
        <dbReference type="Proteomes" id="UP000830454"/>
    </source>
</evidence>
<evidence type="ECO:0008006" key="4">
    <source>
        <dbReference type="Google" id="ProtNLM"/>
    </source>
</evidence>
<feature type="transmembrane region" description="Helical" evidence="1">
    <location>
        <begin position="13"/>
        <end position="34"/>
    </location>
</feature>
<feature type="transmembrane region" description="Helical" evidence="1">
    <location>
        <begin position="152"/>
        <end position="170"/>
    </location>
</feature>
<proteinExistence type="predicted"/>
<name>A0ABY4HRJ9_9FLAO</name>
<organism evidence="2 3">
    <name type="scientific">Flavobacterium sediminilitoris</name>
    <dbReference type="NCBI Taxonomy" id="2024526"/>
    <lineage>
        <taxon>Bacteria</taxon>
        <taxon>Pseudomonadati</taxon>
        <taxon>Bacteroidota</taxon>
        <taxon>Flavobacteriia</taxon>
        <taxon>Flavobacteriales</taxon>
        <taxon>Flavobacteriaceae</taxon>
        <taxon>Flavobacterium</taxon>
    </lineage>
</organism>
<dbReference type="EMBL" id="CP090145">
    <property type="protein sequence ID" value="UOX34937.1"/>
    <property type="molecule type" value="Genomic_DNA"/>
</dbReference>
<keyword evidence="3" id="KW-1185">Reference proteome</keyword>
<keyword evidence="1" id="KW-0472">Membrane</keyword>
<gene>
    <name evidence="2" type="ORF">LXD69_05350</name>
</gene>
<evidence type="ECO:0000313" key="2">
    <source>
        <dbReference type="EMBL" id="UOX34937.1"/>
    </source>
</evidence>
<keyword evidence="1" id="KW-0812">Transmembrane</keyword>
<feature type="transmembrane region" description="Helical" evidence="1">
    <location>
        <begin position="99"/>
        <end position="118"/>
    </location>
</feature>
<dbReference type="Proteomes" id="UP000830454">
    <property type="component" value="Chromosome"/>
</dbReference>
<evidence type="ECO:0000256" key="1">
    <source>
        <dbReference type="SAM" id="Phobius"/>
    </source>
</evidence>
<dbReference type="RefSeq" id="WP_246918038.1">
    <property type="nucleotide sequence ID" value="NZ_CP090145.1"/>
</dbReference>
<reference evidence="2" key="2">
    <citation type="submission" date="2022-04" db="EMBL/GenBank/DDBJ databases">
        <title>Complete Genome Sequence of Flavobacterium sediminilitoris YSM-43, Isolated from a Tidal Sediment.</title>
        <authorList>
            <person name="Lee P.A."/>
        </authorList>
    </citation>
    <scope>NUCLEOTIDE SEQUENCE</scope>
    <source>
        <strain evidence="2">YSM-43</strain>
    </source>
</reference>
<accession>A0ABY4HRJ9</accession>
<reference evidence="2" key="1">
    <citation type="submission" date="2021-12" db="EMBL/GenBank/DDBJ databases">
        <authorList>
            <person name="Cha I.-T."/>
            <person name="Lee K.-E."/>
            <person name="Park S.-J."/>
        </authorList>
    </citation>
    <scope>NUCLEOTIDE SEQUENCE</scope>
    <source>
        <strain evidence="2">YSM-43</strain>
    </source>
</reference>
<sequence length="181" mass="21256">MNLLTKVNVKNKVASSFLAGLTIMIFMSISYGIVKGKHFSQQTREELNEERGMIDSNSILKSPIEPNTWYGEAVSIVYGFFSVNLPINGLKHFLKPQILVFIVWQFFLFYILLVRFYSLIKHKKELSTEYWLMLFLFAYFIIQGVFEPDLGSAVRHKIGVFPLIYYLLYYENFRKEVQSHI</sequence>
<protein>
    <recommendedName>
        <fullName evidence="4">DUF2569 domain-containing protein</fullName>
    </recommendedName>
</protein>
<keyword evidence="1" id="KW-1133">Transmembrane helix</keyword>
<feature type="transmembrane region" description="Helical" evidence="1">
    <location>
        <begin position="130"/>
        <end position="146"/>
    </location>
</feature>